<dbReference type="EMBL" id="SJPV01000003">
    <property type="protein sequence ID" value="TWU39365.1"/>
    <property type="molecule type" value="Genomic_DNA"/>
</dbReference>
<dbReference type="AlphaFoldDB" id="A0A5C6DSU3"/>
<dbReference type="GO" id="GO:0003700">
    <property type="term" value="F:DNA-binding transcription factor activity"/>
    <property type="evidence" value="ECO:0007669"/>
    <property type="project" value="InterPro"/>
</dbReference>
<comment type="caution">
    <text evidence="1">The sequence shown here is derived from an EMBL/GenBank/DDBJ whole genome shotgun (WGS) entry which is preliminary data.</text>
</comment>
<dbReference type="GO" id="GO:0006352">
    <property type="term" value="P:DNA-templated transcription initiation"/>
    <property type="evidence" value="ECO:0007669"/>
    <property type="project" value="InterPro"/>
</dbReference>
<evidence type="ECO:0000313" key="1">
    <source>
        <dbReference type="EMBL" id="TWU39365.1"/>
    </source>
</evidence>
<protein>
    <recommendedName>
        <fullName evidence="3">RNA polymerase sigma factor</fullName>
    </recommendedName>
</protein>
<name>A0A5C6DSU3_9BACT</name>
<reference evidence="1 2" key="1">
    <citation type="submission" date="2019-02" db="EMBL/GenBank/DDBJ databases">
        <title>Deep-cultivation of Planctomycetes and their phenomic and genomic characterization uncovers novel biology.</title>
        <authorList>
            <person name="Wiegand S."/>
            <person name="Jogler M."/>
            <person name="Boedeker C."/>
            <person name="Pinto D."/>
            <person name="Vollmers J."/>
            <person name="Rivas-Marin E."/>
            <person name="Kohn T."/>
            <person name="Peeters S.H."/>
            <person name="Heuer A."/>
            <person name="Rast P."/>
            <person name="Oberbeckmann S."/>
            <person name="Bunk B."/>
            <person name="Jeske O."/>
            <person name="Meyerdierks A."/>
            <person name="Storesund J.E."/>
            <person name="Kallscheuer N."/>
            <person name="Luecker S."/>
            <person name="Lage O.M."/>
            <person name="Pohl T."/>
            <person name="Merkel B.J."/>
            <person name="Hornburger P."/>
            <person name="Mueller R.-W."/>
            <person name="Bruemmer F."/>
            <person name="Labrenz M."/>
            <person name="Spormann A.M."/>
            <person name="Op Den Camp H."/>
            <person name="Overmann J."/>
            <person name="Amann R."/>
            <person name="Jetten M.S.M."/>
            <person name="Mascher T."/>
            <person name="Medema M.H."/>
            <person name="Devos D.P."/>
            <person name="Kaster A.-K."/>
            <person name="Ovreas L."/>
            <person name="Rohde M."/>
            <person name="Galperin M.Y."/>
            <person name="Jogler C."/>
        </authorList>
    </citation>
    <scope>NUCLEOTIDE SEQUENCE [LARGE SCALE GENOMIC DNA]</scope>
    <source>
        <strain evidence="1 2">Poly41</strain>
    </source>
</reference>
<accession>A0A5C6DSU3</accession>
<evidence type="ECO:0000313" key="2">
    <source>
        <dbReference type="Proteomes" id="UP000319143"/>
    </source>
</evidence>
<dbReference type="SUPFAM" id="SSF88946">
    <property type="entry name" value="Sigma2 domain of RNA polymerase sigma factors"/>
    <property type="match status" value="1"/>
</dbReference>
<dbReference type="InterPro" id="IPR013325">
    <property type="entry name" value="RNA_pol_sigma_r2"/>
</dbReference>
<organism evidence="1 2">
    <name type="scientific">Novipirellula artificiosorum</name>
    <dbReference type="NCBI Taxonomy" id="2528016"/>
    <lineage>
        <taxon>Bacteria</taxon>
        <taxon>Pseudomonadati</taxon>
        <taxon>Planctomycetota</taxon>
        <taxon>Planctomycetia</taxon>
        <taxon>Pirellulales</taxon>
        <taxon>Pirellulaceae</taxon>
        <taxon>Novipirellula</taxon>
    </lineage>
</organism>
<keyword evidence="2" id="KW-1185">Reference proteome</keyword>
<sequence length="216" mass="24289">MIDAAAGGSVADRETFAKLYWPAVAAYLKARWSGSPNAQYVSDAAQEVFVECFRTSGPLARVDQSRSGGFRPYLYGIARKVALRYESRQAASFHRRADEADLENIASDDTSFSIQFDRAWARTMMRRAAELQKEQAASAGEDAKRRIELLRLRFEEGRPIREIAVLWQEEPAKLHHQYAMARKEFSSALRQVVAFHSGGDSDATQQEVDLLLEILG</sequence>
<gene>
    <name evidence="1" type="ORF">Poly41_21890</name>
</gene>
<dbReference type="Proteomes" id="UP000319143">
    <property type="component" value="Unassembled WGS sequence"/>
</dbReference>
<proteinExistence type="predicted"/>
<dbReference type="Gene3D" id="1.10.1740.10">
    <property type="match status" value="1"/>
</dbReference>
<evidence type="ECO:0008006" key="3">
    <source>
        <dbReference type="Google" id="ProtNLM"/>
    </source>
</evidence>